<keyword evidence="3" id="KW-1185">Reference proteome</keyword>
<organism evidence="2 3">
    <name type="scientific">Quercus suber</name>
    <name type="common">Cork oak</name>
    <dbReference type="NCBI Taxonomy" id="58331"/>
    <lineage>
        <taxon>Eukaryota</taxon>
        <taxon>Viridiplantae</taxon>
        <taxon>Streptophyta</taxon>
        <taxon>Embryophyta</taxon>
        <taxon>Tracheophyta</taxon>
        <taxon>Spermatophyta</taxon>
        <taxon>Magnoliopsida</taxon>
        <taxon>eudicotyledons</taxon>
        <taxon>Gunneridae</taxon>
        <taxon>Pentapetalae</taxon>
        <taxon>rosids</taxon>
        <taxon>fabids</taxon>
        <taxon>Fagales</taxon>
        <taxon>Fagaceae</taxon>
        <taxon>Quercus</taxon>
    </lineage>
</organism>
<evidence type="ECO:0000313" key="3">
    <source>
        <dbReference type="Proteomes" id="UP000237347"/>
    </source>
</evidence>
<reference evidence="2 3" key="1">
    <citation type="journal article" date="2018" name="Sci. Data">
        <title>The draft genome sequence of cork oak.</title>
        <authorList>
            <person name="Ramos A.M."/>
            <person name="Usie A."/>
            <person name="Barbosa P."/>
            <person name="Barros P.M."/>
            <person name="Capote T."/>
            <person name="Chaves I."/>
            <person name="Simoes F."/>
            <person name="Abreu I."/>
            <person name="Carrasquinho I."/>
            <person name="Faro C."/>
            <person name="Guimaraes J.B."/>
            <person name="Mendonca D."/>
            <person name="Nobrega F."/>
            <person name="Rodrigues L."/>
            <person name="Saibo N.J.M."/>
            <person name="Varela M.C."/>
            <person name="Egas C."/>
            <person name="Matos J."/>
            <person name="Miguel C.M."/>
            <person name="Oliveira M.M."/>
            <person name="Ricardo C.P."/>
            <person name="Goncalves S."/>
        </authorList>
    </citation>
    <scope>NUCLEOTIDE SEQUENCE [LARGE SCALE GENOMIC DNA]</scope>
    <source>
        <strain evidence="3">cv. HL8</strain>
    </source>
</reference>
<dbReference type="Proteomes" id="UP000237347">
    <property type="component" value="Unassembled WGS sequence"/>
</dbReference>
<dbReference type="AlphaFoldDB" id="A0AAW0KTW4"/>
<protein>
    <submittedName>
        <fullName evidence="2">Uncharacterized protein</fullName>
    </submittedName>
</protein>
<dbReference type="EMBL" id="PKMF04000241">
    <property type="protein sequence ID" value="KAK7841461.1"/>
    <property type="molecule type" value="Genomic_DNA"/>
</dbReference>
<dbReference type="PANTHER" id="PTHR35714:SF1">
    <property type="entry name" value="OS02G0715300 PROTEIN"/>
    <property type="match status" value="1"/>
</dbReference>
<sequence>MSTIIHSFQKRSYLPTMPTSTNQALPVSQSDSSKEQVSLRRRLSSLSLKIQPISAPATSWAFRRSKSVSSMGEYAGTSIKKWWDWGFSWILSRKPIFAKDLEMNEEETKMLGPQNKGSWRHVFYKVRSEIRKLVGSDQVRLPQTYKYSSYDYSKNFDNGTTYY</sequence>
<dbReference type="PANTHER" id="PTHR35714">
    <property type="entry name" value="OS02G0715300 PROTEIN"/>
    <property type="match status" value="1"/>
</dbReference>
<gene>
    <name evidence="2" type="ORF">CFP56_015427</name>
</gene>
<accession>A0AAW0KTW4</accession>
<evidence type="ECO:0000256" key="1">
    <source>
        <dbReference type="SAM" id="MobiDB-lite"/>
    </source>
</evidence>
<feature type="region of interest" description="Disordered" evidence="1">
    <location>
        <begin position="15"/>
        <end position="35"/>
    </location>
</feature>
<proteinExistence type="predicted"/>
<name>A0AAW0KTW4_QUESU</name>
<feature type="compositionally biased region" description="Polar residues" evidence="1">
    <location>
        <begin position="17"/>
        <end position="31"/>
    </location>
</feature>
<comment type="caution">
    <text evidence="2">The sequence shown here is derived from an EMBL/GenBank/DDBJ whole genome shotgun (WGS) entry which is preliminary data.</text>
</comment>
<evidence type="ECO:0000313" key="2">
    <source>
        <dbReference type="EMBL" id="KAK7841461.1"/>
    </source>
</evidence>